<sequence length="384" mass="44712">MRYLGHISIKRVIALLFVCVIWPLLSILSLNIDNIPGITSKVTLCSLQAQSQPKQISLRQYLLTSNHQLQEDSLYYFQNPEDSSLYGVKNRQGEIIIPAKSRLFLNSKLDAAIMEGYIELPVRKSLRNYNAEAIAIPIREVYNRQGAFLYLAQFFDNGSDYFEQGLRRYVDHQKMGFVDRAGNIQIVAQWDFVTPFHYGYAKVYTGGWKRKVVDKSDEHWTVQPTSQASTSYIINKEGKRVFPVKTANGQTHNDAPTSIASDKNYKKKFNTPRPGCIIDGQLYPYPFHYSEKEQRIYHQINQNKQLKRYVSKHLYSHPSDIHFEIVESPSRYFPFYILQPYNESTLYGDMTIYVNVKGDTFYHYESFDELLTPLQQWLQKPSAF</sequence>
<keyword evidence="1" id="KW-0812">Transmembrane</keyword>
<dbReference type="Proteomes" id="UP000199041">
    <property type="component" value="Unassembled WGS sequence"/>
</dbReference>
<evidence type="ECO:0000256" key="1">
    <source>
        <dbReference type="SAM" id="Phobius"/>
    </source>
</evidence>
<dbReference type="InterPro" id="IPR032774">
    <property type="entry name" value="WG_beta_rep"/>
</dbReference>
<dbReference type="OrthoDB" id="697275at2"/>
<keyword evidence="1" id="KW-0472">Membrane</keyword>
<organism evidence="2 3">
    <name type="scientific">Arachidicoccus rhizosphaerae</name>
    <dbReference type="NCBI Taxonomy" id="551991"/>
    <lineage>
        <taxon>Bacteria</taxon>
        <taxon>Pseudomonadati</taxon>
        <taxon>Bacteroidota</taxon>
        <taxon>Chitinophagia</taxon>
        <taxon>Chitinophagales</taxon>
        <taxon>Chitinophagaceae</taxon>
        <taxon>Arachidicoccus</taxon>
    </lineage>
</organism>
<name>A0A1H3YF58_9BACT</name>
<dbReference type="AlphaFoldDB" id="A0A1H3YF58"/>
<evidence type="ECO:0000313" key="3">
    <source>
        <dbReference type="Proteomes" id="UP000199041"/>
    </source>
</evidence>
<evidence type="ECO:0000313" key="2">
    <source>
        <dbReference type="EMBL" id="SEA09558.1"/>
    </source>
</evidence>
<reference evidence="2 3" key="1">
    <citation type="submission" date="2016-10" db="EMBL/GenBank/DDBJ databases">
        <authorList>
            <person name="de Groot N.N."/>
        </authorList>
    </citation>
    <scope>NUCLEOTIDE SEQUENCE [LARGE SCALE GENOMIC DNA]</scope>
    <source>
        <strain evidence="2 3">Vu-144</strain>
    </source>
</reference>
<dbReference type="RefSeq" id="WP_139188108.1">
    <property type="nucleotide sequence ID" value="NZ_FNQY01000008.1"/>
</dbReference>
<evidence type="ECO:0008006" key="4">
    <source>
        <dbReference type="Google" id="ProtNLM"/>
    </source>
</evidence>
<protein>
    <recommendedName>
        <fullName evidence="4">WG containing repeat-containing protein</fullName>
    </recommendedName>
</protein>
<dbReference type="Pfam" id="PF14903">
    <property type="entry name" value="WG_beta_rep"/>
    <property type="match status" value="1"/>
</dbReference>
<proteinExistence type="predicted"/>
<accession>A0A1H3YF58</accession>
<gene>
    <name evidence="2" type="ORF">SAMN05192529_10815</name>
</gene>
<dbReference type="EMBL" id="FNQY01000008">
    <property type="protein sequence ID" value="SEA09558.1"/>
    <property type="molecule type" value="Genomic_DNA"/>
</dbReference>
<keyword evidence="3" id="KW-1185">Reference proteome</keyword>
<keyword evidence="1" id="KW-1133">Transmembrane helix</keyword>
<feature type="transmembrane region" description="Helical" evidence="1">
    <location>
        <begin position="12"/>
        <end position="32"/>
    </location>
</feature>